<protein>
    <submittedName>
        <fullName evidence="5">AraC family transcriptional regulator</fullName>
    </submittedName>
</protein>
<accession>A0ABZ2U4Q4</accession>
<evidence type="ECO:0000259" key="4">
    <source>
        <dbReference type="PROSITE" id="PS01124"/>
    </source>
</evidence>
<keyword evidence="3" id="KW-0804">Transcription</keyword>
<proteinExistence type="predicted"/>
<keyword evidence="6" id="KW-1185">Reference proteome</keyword>
<dbReference type="InterPro" id="IPR018060">
    <property type="entry name" value="HTH_AraC"/>
</dbReference>
<dbReference type="Pfam" id="PF12833">
    <property type="entry name" value="HTH_18"/>
    <property type="match status" value="1"/>
</dbReference>
<sequence length="255" mass="27139">MELRNVRGLTGVDITPYDISGGSPGRHLGLPSATATLIIDLADGLVLGTENRSGTDTYRCVLAGMHLRPVTIHHDGSQVGVQVSFSPTAVRTVFGVPAGELMHDATELSQLDAPFARRLHERLAQARRQDRAAVCAAALTDIAADDSPVGDAFAAWDYLARRRGKATIADLVEQSGWSARHLTTLFTAEFGVGPKQAARLMRFDAARAALAAGTPAVDVAIGCGYADQSHMSREFTDLTGHPPRALQKLRAAEFA</sequence>
<dbReference type="PANTHER" id="PTHR46796:SF15">
    <property type="entry name" value="BLL1074 PROTEIN"/>
    <property type="match status" value="1"/>
</dbReference>
<dbReference type="RefSeq" id="WP_066171511.1">
    <property type="nucleotide sequence ID" value="NZ_CP136137.1"/>
</dbReference>
<dbReference type="Proteomes" id="UP001479933">
    <property type="component" value="Chromosome"/>
</dbReference>
<name>A0ABZ2U4Q4_9ACTN</name>
<evidence type="ECO:0000313" key="5">
    <source>
        <dbReference type="EMBL" id="WYY08590.1"/>
    </source>
</evidence>
<gene>
    <name evidence="5" type="ORF">RVF87_05845</name>
</gene>
<organism evidence="5 6">
    <name type="scientific">Gordonia hydrophobica</name>
    <dbReference type="NCBI Taxonomy" id="40516"/>
    <lineage>
        <taxon>Bacteria</taxon>
        <taxon>Bacillati</taxon>
        <taxon>Actinomycetota</taxon>
        <taxon>Actinomycetes</taxon>
        <taxon>Mycobacteriales</taxon>
        <taxon>Gordoniaceae</taxon>
        <taxon>Gordonia</taxon>
    </lineage>
</organism>
<dbReference type="InterPro" id="IPR009057">
    <property type="entry name" value="Homeodomain-like_sf"/>
</dbReference>
<dbReference type="PROSITE" id="PS01124">
    <property type="entry name" value="HTH_ARAC_FAMILY_2"/>
    <property type="match status" value="1"/>
</dbReference>
<dbReference type="InterPro" id="IPR050204">
    <property type="entry name" value="AraC_XylS_family_regulators"/>
</dbReference>
<dbReference type="SUPFAM" id="SSF46689">
    <property type="entry name" value="Homeodomain-like"/>
    <property type="match status" value="1"/>
</dbReference>
<dbReference type="Gene3D" id="1.10.10.60">
    <property type="entry name" value="Homeodomain-like"/>
    <property type="match status" value="1"/>
</dbReference>
<evidence type="ECO:0000313" key="6">
    <source>
        <dbReference type="Proteomes" id="UP001479933"/>
    </source>
</evidence>
<dbReference type="PANTHER" id="PTHR46796">
    <property type="entry name" value="HTH-TYPE TRANSCRIPTIONAL ACTIVATOR RHAS-RELATED"/>
    <property type="match status" value="1"/>
</dbReference>
<evidence type="ECO:0000256" key="1">
    <source>
        <dbReference type="ARBA" id="ARBA00023015"/>
    </source>
</evidence>
<dbReference type="SMART" id="SM00342">
    <property type="entry name" value="HTH_ARAC"/>
    <property type="match status" value="1"/>
</dbReference>
<keyword evidence="1" id="KW-0805">Transcription regulation</keyword>
<dbReference type="EMBL" id="CP136137">
    <property type="protein sequence ID" value="WYY08590.1"/>
    <property type="molecule type" value="Genomic_DNA"/>
</dbReference>
<evidence type="ECO:0000256" key="2">
    <source>
        <dbReference type="ARBA" id="ARBA00023125"/>
    </source>
</evidence>
<reference evidence="5 6" key="1">
    <citation type="journal article" date="2023" name="Virus Evol.">
        <title>Computational host range prediction-The good, the bad, and the ugly.</title>
        <authorList>
            <person name="Howell A.A."/>
            <person name="Versoza C.J."/>
            <person name="Pfeifer S.P."/>
        </authorList>
    </citation>
    <scope>NUCLEOTIDE SEQUENCE [LARGE SCALE GENOMIC DNA]</scope>
    <source>
        <strain evidence="5 6">1610/1b</strain>
    </source>
</reference>
<keyword evidence="2" id="KW-0238">DNA-binding</keyword>
<evidence type="ECO:0000256" key="3">
    <source>
        <dbReference type="ARBA" id="ARBA00023163"/>
    </source>
</evidence>
<feature type="domain" description="HTH araC/xylS-type" evidence="4">
    <location>
        <begin position="159"/>
        <end position="249"/>
    </location>
</feature>